<dbReference type="InterPro" id="IPR019634">
    <property type="entry name" value="Uncharacterised_Ycf49"/>
</dbReference>
<geneLocation type="plastid" evidence="2"/>
<evidence type="ECO:0008006" key="3">
    <source>
        <dbReference type="Google" id="ProtNLM"/>
    </source>
</evidence>
<feature type="transmembrane region" description="Helical" evidence="1">
    <location>
        <begin position="40"/>
        <end position="61"/>
    </location>
</feature>
<keyword evidence="2" id="KW-0934">Plastid</keyword>
<proteinExistence type="predicted"/>
<sequence length="98" mass="11368">MHTLSIFTWWIHIASVMEWTFSILLIMHLSKIHNAREWQYLAFAMLPALVSAMSACVWHLFDNPIQLQGLVVFQANATLIGNAFMSLAARYIWETRKC</sequence>
<feature type="transmembrane region" description="Helical" evidence="1">
    <location>
        <begin position="73"/>
        <end position="93"/>
    </location>
</feature>
<gene>
    <name evidence="2" type="primary">ycf49</name>
    <name evidence="2" type="ORF">PLO_165</name>
</gene>
<evidence type="ECO:0000256" key="1">
    <source>
        <dbReference type="SAM" id="Phobius"/>
    </source>
</evidence>
<keyword evidence="1" id="KW-0812">Transmembrane</keyword>
<protein>
    <recommendedName>
        <fullName evidence="3">Ycf49-like protein</fullName>
    </recommendedName>
</protein>
<accession>A0A2H4ZNP9</accession>
<dbReference type="EMBL" id="MG264610">
    <property type="protein sequence ID" value="AUG32172.1"/>
    <property type="molecule type" value="Genomic_DNA"/>
</dbReference>
<dbReference type="Pfam" id="PF10693">
    <property type="entry name" value="DUF2499"/>
    <property type="match status" value="1"/>
</dbReference>
<feature type="transmembrane region" description="Helical" evidence="1">
    <location>
        <begin position="6"/>
        <end position="28"/>
    </location>
</feature>
<keyword evidence="1" id="KW-0472">Membrane</keyword>
<dbReference type="AlphaFoldDB" id="A0A2H4ZNP9"/>
<reference evidence="2" key="1">
    <citation type="submission" date="2017-10" db="EMBL/GenBank/DDBJ databases">
        <title>Paulinella longichromatophora chromatophore genome.</title>
        <authorList>
            <person name="Lhee D."/>
            <person name="Yoon H.S."/>
        </authorList>
    </citation>
    <scope>NUCLEOTIDE SEQUENCE</scope>
</reference>
<keyword evidence="1" id="KW-1133">Transmembrane helix</keyword>
<organism evidence="2">
    <name type="scientific">Paulinella longichromatophora</name>
    <dbReference type="NCBI Taxonomy" id="1708747"/>
    <lineage>
        <taxon>Eukaryota</taxon>
        <taxon>Sar</taxon>
        <taxon>Rhizaria</taxon>
        <taxon>Cercozoa</taxon>
        <taxon>Imbricatea</taxon>
        <taxon>Silicofilosea</taxon>
        <taxon>Euglyphida</taxon>
        <taxon>Paulinellidae</taxon>
        <taxon>Paulinella</taxon>
    </lineage>
</organism>
<name>A0A2H4ZNP9_9EUKA</name>
<dbReference type="PANTHER" id="PTHR33833">
    <property type="entry name" value="NUCLEOLAR-LIKE PROTEIN-RELATED"/>
    <property type="match status" value="1"/>
</dbReference>
<evidence type="ECO:0000313" key="2">
    <source>
        <dbReference type="EMBL" id="AUG32172.1"/>
    </source>
</evidence>
<dbReference type="PANTHER" id="PTHR33833:SF3">
    <property type="entry name" value="YCF49-LIKE PROTEIN"/>
    <property type="match status" value="1"/>
</dbReference>